<keyword evidence="1" id="KW-0472">Membrane</keyword>
<organism evidence="2 3">
    <name type="scientific">Paramecium primaurelia</name>
    <dbReference type="NCBI Taxonomy" id="5886"/>
    <lineage>
        <taxon>Eukaryota</taxon>
        <taxon>Sar</taxon>
        <taxon>Alveolata</taxon>
        <taxon>Ciliophora</taxon>
        <taxon>Intramacronucleata</taxon>
        <taxon>Oligohymenophorea</taxon>
        <taxon>Peniculida</taxon>
        <taxon>Parameciidae</taxon>
        <taxon>Paramecium</taxon>
    </lineage>
</organism>
<name>A0A8S1LHN1_PARPR</name>
<dbReference type="AlphaFoldDB" id="A0A8S1LHN1"/>
<gene>
    <name evidence="2" type="ORF">PPRIM_AZ9-3.1.T0410088</name>
</gene>
<feature type="transmembrane region" description="Helical" evidence="1">
    <location>
        <begin position="28"/>
        <end position="52"/>
    </location>
</feature>
<keyword evidence="3" id="KW-1185">Reference proteome</keyword>
<evidence type="ECO:0000256" key="1">
    <source>
        <dbReference type="SAM" id="Phobius"/>
    </source>
</evidence>
<dbReference type="PANTHER" id="PTHR12621:SF7">
    <property type="entry name" value="CYSTEINE AND HISTIDINE-RICH DOMAIN-CONTAINING PROTEIN 1"/>
    <property type="match status" value="1"/>
</dbReference>
<proteinExistence type="predicted"/>
<dbReference type="Proteomes" id="UP000688137">
    <property type="component" value="Unassembled WGS sequence"/>
</dbReference>
<sequence>MQVLRTADFFGVPFIQQIDPKQSIYKSAFGGLVTLLICSASLAYAIWVLYLWQNNQLSPKISNSIYVSDFSLLDLEYDVIKLYYWKFGENQIDPFESKILLPLVMYTTNFSFTELQLIQMSNETSVDGSSKYIIPKMSLAFQTINGELYTTSEMYIEIVLCQEIYLQPNEKCASQELIDEFFKQPLNTVVMQVHYKSLDSRDGSEQTSLQEFYVQIEMKNCYTLNTFLSSNLYEVQDSFLFGMPKYFEYIIGSSIQTQTNSFEYCKQTYENDVLGLIYIMMKGNQTKTIFQYPHAGDLLANIGSIVSVLFMIKHVIIVLNEYYLKQKVLNEVISFYYPEFKSIMITKNWKQKITKITLNQKNLDVNEYKQFYKKVKNQMEVKLSYLNMLYEISRIYFIIRSYNNRQELKKSHSVGIKLSLASTNDIFLDSGPNSNLSNRLGMNLLVLNDEDSNLLSLLMRKQEPLLDQLQQENCSEDNFFEINKIK</sequence>
<evidence type="ECO:0008006" key="4">
    <source>
        <dbReference type="Google" id="ProtNLM"/>
    </source>
</evidence>
<dbReference type="OMA" id="HAIILIN"/>
<comment type="caution">
    <text evidence="2">The sequence shown here is derived from an EMBL/GenBank/DDBJ whole genome shotgun (WGS) entry which is preliminary data.</text>
</comment>
<dbReference type="GO" id="GO:0008270">
    <property type="term" value="F:zinc ion binding"/>
    <property type="evidence" value="ECO:0007669"/>
    <property type="project" value="TreeGrafter"/>
</dbReference>
<evidence type="ECO:0000313" key="3">
    <source>
        <dbReference type="Proteomes" id="UP000688137"/>
    </source>
</evidence>
<keyword evidence="1" id="KW-1133">Transmembrane helix</keyword>
<dbReference type="EMBL" id="CAJJDM010000040">
    <property type="protein sequence ID" value="CAD8067638.1"/>
    <property type="molecule type" value="Genomic_DNA"/>
</dbReference>
<keyword evidence="1" id="KW-0812">Transmembrane</keyword>
<protein>
    <recommendedName>
        <fullName evidence="4">Transmembrane protein</fullName>
    </recommendedName>
</protein>
<evidence type="ECO:0000313" key="2">
    <source>
        <dbReference type="EMBL" id="CAD8067638.1"/>
    </source>
</evidence>
<accession>A0A8S1LHN1</accession>
<dbReference type="PANTHER" id="PTHR12621">
    <property type="entry name" value="CYSTEINE AND HISTIDINE-RICH DOMAIN CHORD -CONTAINING PROTEIN"/>
    <property type="match status" value="1"/>
</dbReference>
<reference evidence="2" key="1">
    <citation type="submission" date="2021-01" db="EMBL/GenBank/DDBJ databases">
        <authorList>
            <consortium name="Genoscope - CEA"/>
            <person name="William W."/>
        </authorList>
    </citation>
    <scope>NUCLEOTIDE SEQUENCE</scope>
</reference>